<feature type="domain" description="LIM zinc-binding" evidence="12">
    <location>
        <begin position="177"/>
        <end position="240"/>
    </location>
</feature>
<dbReference type="Gene3D" id="2.10.110.10">
    <property type="entry name" value="Cysteine Rich Protein"/>
    <property type="match status" value="1"/>
</dbReference>
<dbReference type="KEGG" id="char:105898661"/>
<dbReference type="OrthoDB" id="8062037at2759"/>
<dbReference type="InterPro" id="IPR001781">
    <property type="entry name" value="Znf_LIM"/>
</dbReference>
<dbReference type="AlphaFoldDB" id="A0A6P3VU65"/>
<evidence type="ECO:0000256" key="7">
    <source>
        <dbReference type="ARBA" id="ARBA00023054"/>
    </source>
</evidence>
<evidence type="ECO:0000256" key="2">
    <source>
        <dbReference type="ARBA" id="ARBA00022553"/>
    </source>
</evidence>
<dbReference type="Proteomes" id="UP000515152">
    <property type="component" value="Chromosome 1"/>
</dbReference>
<dbReference type="GeneID" id="105898661"/>
<dbReference type="SMART" id="SM01203">
    <property type="entry name" value="DUF3585"/>
    <property type="match status" value="1"/>
</dbReference>
<dbReference type="Gene3D" id="1.10.418.10">
    <property type="entry name" value="Calponin-like domain"/>
    <property type="match status" value="1"/>
</dbReference>
<feature type="domain" description="BMERB" evidence="13">
    <location>
        <begin position="761"/>
        <end position="907"/>
    </location>
</feature>
<dbReference type="RefSeq" id="XP_012681158.2">
    <property type="nucleotide sequence ID" value="XM_012825704.3"/>
</dbReference>
<feature type="region of interest" description="Disordered" evidence="10">
    <location>
        <begin position="281"/>
        <end position="449"/>
    </location>
</feature>
<dbReference type="SMART" id="SM00132">
    <property type="entry name" value="LIM"/>
    <property type="match status" value="1"/>
</dbReference>
<comment type="subcellular location">
    <subcellularLocation>
        <location evidence="1">Endosome</location>
    </subcellularLocation>
</comment>
<accession>A0A6P3VU65</accession>
<dbReference type="PANTHER" id="PTHR23167">
    <property type="entry name" value="CALPONIN HOMOLOGY DOMAIN-CONTAINING PROTEIN DDB_G0272472-RELATED"/>
    <property type="match status" value="1"/>
</dbReference>
<evidence type="ECO:0000256" key="10">
    <source>
        <dbReference type="SAM" id="MobiDB-lite"/>
    </source>
</evidence>
<reference evidence="15" key="1">
    <citation type="submission" date="2025-08" db="UniProtKB">
        <authorList>
            <consortium name="RefSeq"/>
        </authorList>
    </citation>
    <scope>IDENTIFICATION</scope>
</reference>
<evidence type="ECO:0000259" key="12">
    <source>
        <dbReference type="PROSITE" id="PS50023"/>
    </source>
</evidence>
<feature type="region of interest" description="Disordered" evidence="10">
    <location>
        <begin position="532"/>
        <end position="562"/>
    </location>
</feature>
<name>A0A6P3VU65_CLUHA</name>
<feature type="compositionally biased region" description="Polar residues" evidence="10">
    <location>
        <begin position="345"/>
        <end position="359"/>
    </location>
</feature>
<feature type="compositionally biased region" description="Polar residues" evidence="10">
    <location>
        <begin position="532"/>
        <end position="547"/>
    </location>
</feature>
<evidence type="ECO:0000259" key="11">
    <source>
        <dbReference type="PROSITE" id="PS50021"/>
    </source>
</evidence>
<evidence type="ECO:0000256" key="6">
    <source>
        <dbReference type="ARBA" id="ARBA00023038"/>
    </source>
</evidence>
<keyword evidence="4" id="KW-0967">Endosome</keyword>
<dbReference type="GO" id="GO:0005768">
    <property type="term" value="C:endosome"/>
    <property type="evidence" value="ECO:0007669"/>
    <property type="project" value="UniProtKB-SubCell"/>
</dbReference>
<evidence type="ECO:0000313" key="15">
    <source>
        <dbReference type="RefSeq" id="XP_012681158.2"/>
    </source>
</evidence>
<feature type="compositionally biased region" description="Basic and acidic residues" evidence="10">
    <location>
        <begin position="392"/>
        <end position="404"/>
    </location>
</feature>
<evidence type="ECO:0000259" key="13">
    <source>
        <dbReference type="PROSITE" id="PS51848"/>
    </source>
</evidence>
<dbReference type="SUPFAM" id="SSF57716">
    <property type="entry name" value="Glucocorticoid receptor-like (DNA-binding domain)"/>
    <property type="match status" value="1"/>
</dbReference>
<dbReference type="InterPro" id="IPR050540">
    <property type="entry name" value="F-actin_Monoox_Mical"/>
</dbReference>
<dbReference type="SMART" id="SM00033">
    <property type="entry name" value="CH"/>
    <property type="match status" value="1"/>
</dbReference>
<feature type="compositionally biased region" description="Pro residues" evidence="10">
    <location>
        <begin position="379"/>
        <end position="388"/>
    </location>
</feature>
<feature type="compositionally biased region" description="Basic residues" evidence="10">
    <location>
        <begin position="947"/>
        <end position="957"/>
    </location>
</feature>
<organism evidence="14 15">
    <name type="scientific">Clupea harengus</name>
    <name type="common">Atlantic herring</name>
    <dbReference type="NCBI Taxonomy" id="7950"/>
    <lineage>
        <taxon>Eukaryota</taxon>
        <taxon>Metazoa</taxon>
        <taxon>Chordata</taxon>
        <taxon>Craniata</taxon>
        <taxon>Vertebrata</taxon>
        <taxon>Euteleostomi</taxon>
        <taxon>Actinopterygii</taxon>
        <taxon>Neopterygii</taxon>
        <taxon>Teleostei</taxon>
        <taxon>Clupei</taxon>
        <taxon>Clupeiformes</taxon>
        <taxon>Clupeoidei</taxon>
        <taxon>Clupeidae</taxon>
        <taxon>Clupea</taxon>
    </lineage>
</organism>
<evidence type="ECO:0000256" key="1">
    <source>
        <dbReference type="ARBA" id="ARBA00004177"/>
    </source>
</evidence>
<evidence type="ECO:0000256" key="5">
    <source>
        <dbReference type="ARBA" id="ARBA00022833"/>
    </source>
</evidence>
<dbReference type="PROSITE" id="PS50021">
    <property type="entry name" value="CH"/>
    <property type="match status" value="1"/>
</dbReference>
<feature type="region of interest" description="Disordered" evidence="10">
    <location>
        <begin position="638"/>
        <end position="661"/>
    </location>
</feature>
<feature type="compositionally biased region" description="Basic and acidic residues" evidence="10">
    <location>
        <begin position="292"/>
        <end position="308"/>
    </location>
</feature>
<evidence type="ECO:0000256" key="9">
    <source>
        <dbReference type="SAM" id="Coils"/>
    </source>
</evidence>
<keyword evidence="6 8" id="KW-0440">LIM domain</keyword>
<dbReference type="PROSITE" id="PS50023">
    <property type="entry name" value="LIM_DOMAIN_2"/>
    <property type="match status" value="1"/>
</dbReference>
<keyword evidence="2" id="KW-0597">Phosphoprotein</keyword>
<dbReference type="Pfam" id="PF12130">
    <property type="entry name" value="bMERB_dom"/>
    <property type="match status" value="1"/>
</dbReference>
<evidence type="ECO:0000256" key="8">
    <source>
        <dbReference type="PROSITE-ProRule" id="PRU00125"/>
    </source>
</evidence>
<proteinExistence type="predicted"/>
<evidence type="ECO:0000313" key="14">
    <source>
        <dbReference type="Proteomes" id="UP000515152"/>
    </source>
</evidence>
<dbReference type="InterPro" id="IPR001715">
    <property type="entry name" value="CH_dom"/>
</dbReference>
<dbReference type="InterPro" id="IPR036872">
    <property type="entry name" value="CH_dom_sf"/>
</dbReference>
<protein>
    <submittedName>
        <fullName evidence="15">MICAL-like protein 1 isoform X1</fullName>
    </submittedName>
</protein>
<dbReference type="SUPFAM" id="SSF47576">
    <property type="entry name" value="Calponin-homology domain, CH-domain"/>
    <property type="match status" value="1"/>
</dbReference>
<feature type="domain" description="Calponin-homology (CH)" evidence="11">
    <location>
        <begin position="18"/>
        <end position="124"/>
    </location>
</feature>
<keyword evidence="3 8" id="KW-0479">Metal-binding</keyword>
<keyword evidence="5 8" id="KW-0862">Zinc</keyword>
<keyword evidence="14" id="KW-1185">Reference proteome</keyword>
<feature type="coiled-coil region" evidence="9">
    <location>
        <begin position="771"/>
        <end position="805"/>
    </location>
</feature>
<gene>
    <name evidence="15" type="primary">LOC105898661</name>
</gene>
<feature type="region of interest" description="Disordered" evidence="10">
    <location>
        <begin position="938"/>
        <end position="957"/>
    </location>
</feature>
<feature type="compositionally biased region" description="Basic and acidic residues" evidence="10">
    <location>
        <begin position="321"/>
        <end position="339"/>
    </location>
</feature>
<feature type="compositionally biased region" description="Low complexity" evidence="10">
    <location>
        <begin position="415"/>
        <end position="427"/>
    </location>
</feature>
<keyword evidence="7 9" id="KW-0175">Coiled coil</keyword>
<dbReference type="InterPro" id="IPR022735">
    <property type="entry name" value="bMERB_dom"/>
</dbReference>
<evidence type="ECO:0000256" key="4">
    <source>
        <dbReference type="ARBA" id="ARBA00022753"/>
    </source>
</evidence>
<dbReference type="Pfam" id="PF00307">
    <property type="entry name" value="CH"/>
    <property type="match status" value="1"/>
</dbReference>
<dbReference type="GO" id="GO:0046872">
    <property type="term" value="F:metal ion binding"/>
    <property type="evidence" value="ECO:0007669"/>
    <property type="project" value="UniProtKB-KW"/>
</dbReference>
<dbReference type="PROSITE" id="PS00478">
    <property type="entry name" value="LIM_DOMAIN_1"/>
    <property type="match status" value="1"/>
</dbReference>
<dbReference type="PROSITE" id="PS51848">
    <property type="entry name" value="BMERB"/>
    <property type="match status" value="1"/>
</dbReference>
<dbReference type="FunFam" id="1.10.418.10:FF:000023">
    <property type="entry name" value="EH domain-binding protein 1 isoform X1"/>
    <property type="match status" value="1"/>
</dbReference>
<dbReference type="Pfam" id="PF00412">
    <property type="entry name" value="LIM"/>
    <property type="match status" value="1"/>
</dbReference>
<evidence type="ECO:0000256" key="3">
    <source>
        <dbReference type="ARBA" id="ARBA00022723"/>
    </source>
</evidence>
<sequence length="957" mass="105946">MGALLLFKDVANVLYSDMGSQKLLLAWCRLQCEHYPNVDITDLTTSFKDGLAFCAIIHKHRPDLIDFHSLSKDKGYENNRLAFEVAETHLGIPALLDPADMVSTEVPDRLSVITYLSQYVTYFAKASDDGFSNFLISSLPNTCKAGKKGLLMSEVVHQPKPSAERAKDKPNSRARAHLCSGCQKHVHLVQRHFVDGKLYHRSCFRCSQCSSTLLPGSYRRGVEAGSLFCSHLCIQQNPNGFWNPHRPAGPGEGVQRFESQDMPSILTDLTEKHELEVDIDERNECQAPVSENRGERCIKSSEEADSGKKSLSVKEVGTTKIEGKQTFEKEKLRDVDTKRPGFSASAGSTPTLAGQSGTNGRPVPAPRRAKALQQEPSTSNPPWPPPRTRPAKVMDRSESEDHGNKSKSSPGEEASNLSRSSDQSSESQKPKSPPWMDLIHPGPWTKLPPVPPPRLPHSCSVPFLNEMWSRQKAVHISPHNPFDEDDTCEDVQGANSGTRAVCSERGESRGQLTMVTSQTWCGTSELGQANFKGSASDNRTSEASVPQSAECADTPSACGGESISEERGVVCSAKDLCSAQANTAENVAETDFLEKQLAEAIGTANVVQSTCLSGVSDLAETAGSVCLLNLAKAVTAPEASRLDSTAGRTESESLPKYASASLSRTVSETDVCQEQDLPKSLSELQLSTQNYPNSTTSSLSASASDVNTLLPSKPHCYKRTCKENPFNRTTSLVEISNPAAASSSSLAKAAAPGHGFPLIKRKVQTDRYILHKDFQTERGELERRLDGLEQKGVELEKSLRNCHNEKEADLLVNWFTLIHEKHMLVRRDAELVQMAKQQTLEERQSDVEYELRCLFNKPEKEWSKDDEAREKQLMSDLVTIIEQRNQIINSLDQDRQREQEEDTLLEDMIKRRDIHRNAEDDHRIFGGKFKPMKILKQLSHKTESKQGKSKTFLKKKS</sequence>
<dbReference type="PANTHER" id="PTHR23167:SF89">
    <property type="entry name" value="MICAL-LIKE PROTEIN 1"/>
    <property type="match status" value="1"/>
</dbReference>